<evidence type="ECO:0000313" key="3">
    <source>
        <dbReference type="EMBL" id="GGM05678.1"/>
    </source>
</evidence>
<evidence type="ECO:0000256" key="1">
    <source>
        <dbReference type="SAM" id="MobiDB-lite"/>
    </source>
</evidence>
<evidence type="ECO:0000259" key="2">
    <source>
        <dbReference type="Pfam" id="PF09995"/>
    </source>
</evidence>
<comment type="caution">
    <text evidence="3">The sequence shown here is derived from an EMBL/GenBank/DDBJ whole genome shotgun (WGS) entry which is preliminary data.</text>
</comment>
<gene>
    <name evidence="3" type="ORF">GCM10011594_27380</name>
</gene>
<keyword evidence="4" id="KW-1185">Reference proteome</keyword>
<reference evidence="3" key="2">
    <citation type="submission" date="2020-09" db="EMBL/GenBank/DDBJ databases">
        <authorList>
            <person name="Sun Q."/>
            <person name="Zhou Y."/>
        </authorList>
    </citation>
    <scope>NUCLEOTIDE SEQUENCE</scope>
    <source>
        <strain evidence="3">CGMCC 4.7308</strain>
    </source>
</reference>
<dbReference type="Pfam" id="PF09995">
    <property type="entry name" value="MPAB_Lcp_cat"/>
    <property type="match status" value="1"/>
</dbReference>
<feature type="region of interest" description="Disordered" evidence="1">
    <location>
        <begin position="1"/>
        <end position="29"/>
    </location>
</feature>
<dbReference type="AlphaFoldDB" id="A0A917WHM7"/>
<accession>A0A917WHM7</accession>
<proteinExistence type="predicted"/>
<evidence type="ECO:0000313" key="4">
    <source>
        <dbReference type="Proteomes" id="UP000655208"/>
    </source>
</evidence>
<reference evidence="3" key="1">
    <citation type="journal article" date="2014" name="Int. J. Syst. Evol. Microbiol.">
        <title>Complete genome sequence of Corynebacterium casei LMG S-19264T (=DSM 44701T), isolated from a smear-ripened cheese.</title>
        <authorList>
            <consortium name="US DOE Joint Genome Institute (JGI-PGF)"/>
            <person name="Walter F."/>
            <person name="Albersmeier A."/>
            <person name="Kalinowski J."/>
            <person name="Ruckert C."/>
        </authorList>
    </citation>
    <scope>NUCLEOTIDE SEQUENCE</scope>
    <source>
        <strain evidence="3">CGMCC 4.7308</strain>
    </source>
</reference>
<dbReference type="Proteomes" id="UP000655208">
    <property type="component" value="Unassembled WGS sequence"/>
</dbReference>
<dbReference type="PANTHER" id="PTHR36151:SF3">
    <property type="entry name" value="ER-BOUND OXYGENASE MPAB_MPAB'_RUBBER OXYGENASE CATALYTIC DOMAIN-CONTAINING PROTEIN"/>
    <property type="match status" value="1"/>
</dbReference>
<protein>
    <recommendedName>
        <fullName evidence="2">ER-bound oxygenase mpaB/mpaB'/Rubber oxygenase catalytic domain-containing protein</fullName>
    </recommendedName>
</protein>
<dbReference type="RefSeq" id="WP_188942228.1">
    <property type="nucleotide sequence ID" value="NZ_BMNA01000004.1"/>
</dbReference>
<dbReference type="GO" id="GO:0016491">
    <property type="term" value="F:oxidoreductase activity"/>
    <property type="evidence" value="ECO:0007669"/>
    <property type="project" value="InterPro"/>
</dbReference>
<name>A0A917WHM7_9ACTN</name>
<feature type="domain" description="ER-bound oxygenase mpaB/mpaB'/Rubber oxygenase catalytic" evidence="2">
    <location>
        <begin position="37"/>
        <end position="267"/>
    </location>
</feature>
<dbReference type="PANTHER" id="PTHR36151">
    <property type="entry name" value="BLR2777 PROTEIN"/>
    <property type="match status" value="1"/>
</dbReference>
<sequence length="297" mass="31868">MERSASGAPPVTVRPVPAPSGDDARDPGLFGPGSVTWRIHGDPAFSVGGLRALLLQALHPRAMAAVAQQGGFAADYWGRLTRTTEYLAAITWGSTRDAERAGARVRGIHRRLRATDPFTGEEFRVDEPDLLLWVHCTEVDSLLDAARRGGVRLDPGDADRYLAEQVRAAELVGLPAGDVPATEAALADYFAEVRPRLHLLPEAEQGARVLLVPPMARWVEFLTPARPAWGGLAALAFGLLPQWARRMYRLPGLGLTDVAATAALRAVRRGALVLPAGLREGPVIREAKARLADDPAA</sequence>
<dbReference type="EMBL" id="BMNA01000004">
    <property type="protein sequence ID" value="GGM05678.1"/>
    <property type="molecule type" value="Genomic_DNA"/>
</dbReference>
<organism evidence="3 4">
    <name type="scientific">Nakamurella endophytica</name>
    <dbReference type="NCBI Taxonomy" id="1748367"/>
    <lineage>
        <taxon>Bacteria</taxon>
        <taxon>Bacillati</taxon>
        <taxon>Actinomycetota</taxon>
        <taxon>Actinomycetes</taxon>
        <taxon>Nakamurellales</taxon>
        <taxon>Nakamurellaceae</taxon>
        <taxon>Nakamurella</taxon>
    </lineage>
</organism>
<dbReference type="InterPro" id="IPR018713">
    <property type="entry name" value="MPAB/Lcp_cat_dom"/>
</dbReference>